<comment type="catalytic activity">
    <reaction evidence="6 8">
        <text>dCMP + ATP = dCDP + ADP</text>
        <dbReference type="Rhea" id="RHEA:25094"/>
        <dbReference type="ChEBI" id="CHEBI:30616"/>
        <dbReference type="ChEBI" id="CHEBI:57566"/>
        <dbReference type="ChEBI" id="CHEBI:58593"/>
        <dbReference type="ChEBI" id="CHEBI:456216"/>
        <dbReference type="EC" id="2.7.4.25"/>
    </reaction>
</comment>
<dbReference type="EC" id="2.7.4.25" evidence="8"/>
<sequence>MIAIDGPTASGKGTVASRVAGQLGWHLLDSGALYRLTALACLEQGIAADDVGRAAAAAQALDVRFGDGTVAMSGRDVSADIRREDVGSLASQVATLAPVRAALLERQRAFRAAPGLVADGRDMGTVVFPDADLKIFLVASAEARAQRRYKQLIEKGFSANLLTLLRDLEARDARDTQRALAPLAAAHDALVLDSSHLTIDETVAQVMAWWHERWHQRAASRGA</sequence>
<keyword evidence="4 8" id="KW-0418">Kinase</keyword>
<dbReference type="InterPro" id="IPR011994">
    <property type="entry name" value="Cytidylate_kinase_dom"/>
</dbReference>
<dbReference type="AlphaFoldDB" id="A0A3P4AY62"/>
<dbReference type="GO" id="GO:0036431">
    <property type="term" value="F:dCMP kinase activity"/>
    <property type="evidence" value="ECO:0007669"/>
    <property type="project" value="InterPro"/>
</dbReference>
<evidence type="ECO:0000259" key="9">
    <source>
        <dbReference type="Pfam" id="PF02224"/>
    </source>
</evidence>
<protein>
    <recommendedName>
        <fullName evidence="8">Cytidylate kinase</fullName>
        <shortName evidence="8">CK</shortName>
        <ecNumber evidence="8">2.7.4.25</ecNumber>
    </recommendedName>
    <alternativeName>
        <fullName evidence="8">Cytidine monophosphate kinase</fullName>
        <shortName evidence="8">CMP kinase</shortName>
    </alternativeName>
</protein>
<evidence type="ECO:0000256" key="3">
    <source>
        <dbReference type="ARBA" id="ARBA00022741"/>
    </source>
</evidence>
<dbReference type="Proteomes" id="UP000277294">
    <property type="component" value="Unassembled WGS sequence"/>
</dbReference>
<accession>A0A3P4AY62</accession>
<dbReference type="InterPro" id="IPR003136">
    <property type="entry name" value="Cytidylate_kin"/>
</dbReference>
<feature type="domain" description="Cytidylate kinase" evidence="9">
    <location>
        <begin position="2"/>
        <end position="209"/>
    </location>
</feature>
<organism evidence="10 11">
    <name type="scientific">Pigmentiphaga humi</name>
    <dbReference type="NCBI Taxonomy" id="2478468"/>
    <lineage>
        <taxon>Bacteria</taxon>
        <taxon>Pseudomonadati</taxon>
        <taxon>Pseudomonadota</taxon>
        <taxon>Betaproteobacteria</taxon>
        <taxon>Burkholderiales</taxon>
        <taxon>Alcaligenaceae</taxon>
        <taxon>Pigmentiphaga</taxon>
    </lineage>
</organism>
<dbReference type="Gene3D" id="3.40.50.300">
    <property type="entry name" value="P-loop containing nucleotide triphosphate hydrolases"/>
    <property type="match status" value="1"/>
</dbReference>
<comment type="catalytic activity">
    <reaction evidence="7 8">
        <text>CMP + ATP = CDP + ADP</text>
        <dbReference type="Rhea" id="RHEA:11600"/>
        <dbReference type="ChEBI" id="CHEBI:30616"/>
        <dbReference type="ChEBI" id="CHEBI:58069"/>
        <dbReference type="ChEBI" id="CHEBI:60377"/>
        <dbReference type="ChEBI" id="CHEBI:456216"/>
        <dbReference type="EC" id="2.7.4.25"/>
    </reaction>
</comment>
<evidence type="ECO:0000256" key="7">
    <source>
        <dbReference type="ARBA" id="ARBA00048478"/>
    </source>
</evidence>
<keyword evidence="3 8" id="KW-0547">Nucleotide-binding</keyword>
<gene>
    <name evidence="8 10" type="primary">cmk</name>
    <name evidence="10" type="ORF">PIGHUM_01068</name>
</gene>
<keyword evidence="5 8" id="KW-0067">ATP-binding</keyword>
<dbReference type="EMBL" id="UWPJ01000009">
    <property type="protein sequence ID" value="VCU69009.1"/>
    <property type="molecule type" value="Genomic_DNA"/>
</dbReference>
<keyword evidence="11" id="KW-1185">Reference proteome</keyword>
<dbReference type="GO" id="GO:0006220">
    <property type="term" value="P:pyrimidine nucleotide metabolic process"/>
    <property type="evidence" value="ECO:0007669"/>
    <property type="project" value="UniProtKB-UniRule"/>
</dbReference>
<evidence type="ECO:0000313" key="10">
    <source>
        <dbReference type="EMBL" id="VCU69009.1"/>
    </source>
</evidence>
<proteinExistence type="inferred from homology"/>
<evidence type="ECO:0000313" key="11">
    <source>
        <dbReference type="Proteomes" id="UP000277294"/>
    </source>
</evidence>
<evidence type="ECO:0000256" key="5">
    <source>
        <dbReference type="ARBA" id="ARBA00022840"/>
    </source>
</evidence>
<evidence type="ECO:0000256" key="6">
    <source>
        <dbReference type="ARBA" id="ARBA00047615"/>
    </source>
</evidence>
<dbReference type="Pfam" id="PF02224">
    <property type="entry name" value="Cytidylate_kin"/>
    <property type="match status" value="1"/>
</dbReference>
<dbReference type="InterPro" id="IPR027417">
    <property type="entry name" value="P-loop_NTPase"/>
</dbReference>
<dbReference type="CDD" id="cd02020">
    <property type="entry name" value="CMPK"/>
    <property type="match status" value="1"/>
</dbReference>
<dbReference type="GO" id="GO:0005737">
    <property type="term" value="C:cytoplasm"/>
    <property type="evidence" value="ECO:0007669"/>
    <property type="project" value="UniProtKB-SubCell"/>
</dbReference>
<evidence type="ECO:0000256" key="2">
    <source>
        <dbReference type="ARBA" id="ARBA00022679"/>
    </source>
</evidence>
<feature type="binding site" evidence="8">
    <location>
        <begin position="6"/>
        <end position="14"/>
    </location>
    <ligand>
        <name>ATP</name>
        <dbReference type="ChEBI" id="CHEBI:30616"/>
    </ligand>
</feature>
<evidence type="ECO:0000256" key="8">
    <source>
        <dbReference type="HAMAP-Rule" id="MF_00238"/>
    </source>
</evidence>
<reference evidence="10 11" key="1">
    <citation type="submission" date="2018-10" db="EMBL/GenBank/DDBJ databases">
        <authorList>
            <person name="Criscuolo A."/>
        </authorList>
    </citation>
    <scope>NUCLEOTIDE SEQUENCE [LARGE SCALE GENOMIC DNA]</scope>
    <source>
        <strain evidence="10">DnA1</strain>
    </source>
</reference>
<dbReference type="GO" id="GO:0036430">
    <property type="term" value="F:CMP kinase activity"/>
    <property type="evidence" value="ECO:0007669"/>
    <property type="project" value="RHEA"/>
</dbReference>
<name>A0A3P4AY62_9BURK</name>
<keyword evidence="8" id="KW-0963">Cytoplasm</keyword>
<keyword evidence="2 8" id="KW-0808">Transferase</keyword>
<comment type="subcellular location">
    <subcellularLocation>
        <location evidence="8">Cytoplasm</location>
    </subcellularLocation>
</comment>
<evidence type="ECO:0000256" key="4">
    <source>
        <dbReference type="ARBA" id="ARBA00022777"/>
    </source>
</evidence>
<dbReference type="SUPFAM" id="SSF52540">
    <property type="entry name" value="P-loop containing nucleoside triphosphate hydrolases"/>
    <property type="match status" value="1"/>
</dbReference>
<dbReference type="GO" id="GO:0005524">
    <property type="term" value="F:ATP binding"/>
    <property type="evidence" value="ECO:0007669"/>
    <property type="project" value="UniProtKB-UniRule"/>
</dbReference>
<comment type="similarity">
    <text evidence="1 8">Belongs to the cytidylate kinase family. Type 1 subfamily.</text>
</comment>
<dbReference type="HAMAP" id="MF_00238">
    <property type="entry name" value="Cytidyl_kinase_type1"/>
    <property type="match status" value="1"/>
</dbReference>
<evidence type="ECO:0000256" key="1">
    <source>
        <dbReference type="ARBA" id="ARBA00009427"/>
    </source>
</evidence>
<dbReference type="NCBIfam" id="TIGR00017">
    <property type="entry name" value="cmk"/>
    <property type="match status" value="1"/>
</dbReference>